<reference evidence="1 2" key="1">
    <citation type="submission" date="2020-06" db="EMBL/GenBank/DDBJ databases">
        <authorList>
            <person name="Li R."/>
            <person name="Bekaert M."/>
        </authorList>
    </citation>
    <scope>NUCLEOTIDE SEQUENCE [LARGE SCALE GENOMIC DNA]</scope>
    <source>
        <strain evidence="2">wild</strain>
    </source>
</reference>
<dbReference type="PANTHER" id="PTHR22796">
    <property type="entry name" value="URG4-RELATED"/>
    <property type="match status" value="1"/>
</dbReference>
<proteinExistence type="predicted"/>
<accession>A0A6J8BQF0</accession>
<dbReference type="OrthoDB" id="1597724at2759"/>
<dbReference type="Proteomes" id="UP000507470">
    <property type="component" value="Unassembled WGS sequence"/>
</dbReference>
<sequence>MLKEELPAIELKVVRCFSNIDSDTVQWKKNPVPHIMDNLWGCSEKCMFCKKPCMNTNKDHLADKFSHKCLQHRPNGIGGFRNSLTQKMVVDFCNYLVSTDRTYDFKSKNIKEEYKKYKENFPDWDIPPNSDVSKYWMWVMCKYKDELTIM</sequence>
<dbReference type="EMBL" id="CACVKT020003741">
    <property type="protein sequence ID" value="CAC5385551.1"/>
    <property type="molecule type" value="Genomic_DNA"/>
</dbReference>
<dbReference type="AlphaFoldDB" id="A0A6J8BQF0"/>
<name>A0A6J8BQF0_MYTCO</name>
<evidence type="ECO:0000313" key="2">
    <source>
        <dbReference type="Proteomes" id="UP000507470"/>
    </source>
</evidence>
<keyword evidence="2" id="KW-1185">Reference proteome</keyword>
<organism evidence="1 2">
    <name type="scientific">Mytilus coruscus</name>
    <name type="common">Sea mussel</name>
    <dbReference type="NCBI Taxonomy" id="42192"/>
    <lineage>
        <taxon>Eukaryota</taxon>
        <taxon>Metazoa</taxon>
        <taxon>Spiralia</taxon>
        <taxon>Lophotrochozoa</taxon>
        <taxon>Mollusca</taxon>
        <taxon>Bivalvia</taxon>
        <taxon>Autobranchia</taxon>
        <taxon>Pteriomorphia</taxon>
        <taxon>Mytilida</taxon>
        <taxon>Mytiloidea</taxon>
        <taxon>Mytilidae</taxon>
        <taxon>Mytilinae</taxon>
        <taxon>Mytilus</taxon>
    </lineage>
</organism>
<dbReference type="PANTHER" id="PTHR22796:SF13">
    <property type="entry name" value="UP-REGULATOR OF CELL PROLIFERATION"/>
    <property type="match status" value="1"/>
</dbReference>
<protein>
    <submittedName>
        <fullName evidence="1">Uncharacterized protein</fullName>
    </submittedName>
</protein>
<evidence type="ECO:0000313" key="1">
    <source>
        <dbReference type="EMBL" id="CAC5385551.1"/>
    </source>
</evidence>
<gene>
    <name evidence="1" type="ORF">MCOR_21087</name>
</gene>